<evidence type="ECO:0000259" key="15">
    <source>
        <dbReference type="PROSITE" id="PS50151"/>
    </source>
</evidence>
<sequence length="1296" mass="149794">MASLLMRLFRVGAEKKKIQHYEHLQRDVDPHQSWDTLGELGDGAFGKVYKVQNNKSGAIAAAKVIDVHSEEQLQDYITEINILATCRHGNIISLLDAIYYEGWLWIIAEFCPGGALDDIMLELEHGLSEQQISEVCFQTLQALCYLHQHHIIHRDLKAGNILLTMEGHIKLADFGVSAKNHNTLQRRSTFIGTPYWMAPEVIMCETSKENAYSCKSDIWSLGITLIEAAEMEPPHHTLNPMRVLLKITKSSPPSLTNTFGYELNVHRSWIINALFLLLLLFAFTRSNHFQDFLKRALQKNPESRWGAQQLLAHPFSYAGRNGQTLKELIAEAKAEVTEVIEAESLSDLHSSADEPPTNTETPEMQDPAKDETEIPLTPSCEEPPAIPTNPEQNKVPKVTRRASSALDKAQKRVRRLSVPGNLLSFLTRRKSGVWNDEMKILGSQEQQEVSVSHSEGESETSPQETEDKGTENEEKPEEVKDGSDQSPDKPDGETEEKPMLESDMECKDIDAHSCKDEEMQQEEDFSEQETLQDTEVKNSPNADQSNDEQTFWRCLSGPVEKEDKLGVADLQNVLIDTLDLETLHLNRKQETKERCLHDYLDLAGHGTPSKFSSTVELVRKPVVEVCVPASVEKTSEEPTESVMQEDLREDGEKQIDSKEEEEQKIAEDGGKHEEGVDDRKEIMEDLDTVKDQHFENTEKTGLIADLTSEETAQAQNQQESELREESERDEPSEAEPKKEEAPAEKESRHEASPEEIQSAGNRDEGEEITTDQSDEPKNLTETDSQNDVLENDTGTSEIQTDSPACSQKQTEEVSPEKTNGVSIDKKVTKTNKQVSFAHEHEQVELTEKSHSILNGNSNAEAPHTESNGSLHHNINQHNDAAALSTKNETNLPVGRKTVKKTRKFMVDGREVSVTTSKVISERNEKEQQMRSIRRQELHALKLLQREEQREFTQLELKLQQQREMMFRHIEQEMSSKKQYYDGELQRLEKQYEQQSQKMETEHTARLREEARRLKSQQEKELRALKMDSKEEQRFLQKQQQELNEALQKAVQEHKRKVASMEWDITVKSQQLKRARESVIWELEQRHLQEKYHLFKQQVKEQYSLQRQQLSRRHSKDVERVSRFQQDLIDEQKSSQAQERTQFQRAQRAEIKSHLNRLRQDLRRQGLSGVEQRQKLTQFMSEEESRQKQEFKTLQENQEIQFKELQDQCDFNITELHQLQNEKLQVLVEMEKKKIKRLEDEHTLELNEWRDKLACRKEALEEDLARRKREYEGTRRRSEPEARYARRSRFFPNISFN</sequence>
<evidence type="ECO:0000256" key="12">
    <source>
        <dbReference type="SAM" id="Coils"/>
    </source>
</evidence>
<keyword evidence="12" id="KW-0175">Coiled coil</keyword>
<dbReference type="GO" id="GO:0004674">
    <property type="term" value="F:protein serine/threonine kinase activity"/>
    <property type="evidence" value="ECO:0007669"/>
    <property type="project" value="UniProtKB-KW"/>
</dbReference>
<keyword evidence="17" id="KW-1185">Reference proteome</keyword>
<evidence type="ECO:0000256" key="10">
    <source>
        <dbReference type="ARBA" id="ARBA00048679"/>
    </source>
</evidence>
<evidence type="ECO:0000256" key="7">
    <source>
        <dbReference type="ARBA" id="ARBA00022777"/>
    </source>
</evidence>
<accession>A0A5N5LLS0</accession>
<dbReference type="EC" id="2.7.11.1" evidence="2"/>
<feature type="compositionally biased region" description="Low complexity" evidence="13">
    <location>
        <begin position="444"/>
        <end position="453"/>
    </location>
</feature>
<feature type="region of interest" description="Disordered" evidence="13">
    <location>
        <begin position="631"/>
        <end position="873"/>
    </location>
</feature>
<feature type="coiled-coil region" evidence="12">
    <location>
        <begin position="944"/>
        <end position="1063"/>
    </location>
</feature>
<feature type="region of interest" description="Disordered" evidence="13">
    <location>
        <begin position="444"/>
        <end position="555"/>
    </location>
</feature>
<feature type="compositionally biased region" description="Acidic residues" evidence="13">
    <location>
        <begin position="519"/>
        <end position="532"/>
    </location>
</feature>
<comment type="catalytic activity">
    <reaction evidence="10">
        <text>L-seryl-[protein] + ATP = O-phospho-L-seryl-[protein] + ADP + H(+)</text>
        <dbReference type="Rhea" id="RHEA:17989"/>
        <dbReference type="Rhea" id="RHEA-COMP:9863"/>
        <dbReference type="Rhea" id="RHEA-COMP:11604"/>
        <dbReference type="ChEBI" id="CHEBI:15378"/>
        <dbReference type="ChEBI" id="CHEBI:29999"/>
        <dbReference type="ChEBI" id="CHEBI:30616"/>
        <dbReference type="ChEBI" id="CHEBI:83421"/>
        <dbReference type="ChEBI" id="CHEBI:456216"/>
        <dbReference type="EC" id="2.7.11.1"/>
    </reaction>
</comment>
<protein>
    <recommendedName>
        <fullName evidence="2">non-specific serine/threonine protein kinase</fullName>
        <ecNumber evidence="2">2.7.11.1</ecNumber>
    </recommendedName>
</protein>
<keyword evidence="7" id="KW-0418">Kinase</keyword>
<evidence type="ECO:0000256" key="6">
    <source>
        <dbReference type="ARBA" id="ARBA00022741"/>
    </source>
</evidence>
<dbReference type="SMART" id="SM00220">
    <property type="entry name" value="S_TKc"/>
    <property type="match status" value="1"/>
</dbReference>
<feature type="domain" description="UVR" evidence="15">
    <location>
        <begin position="981"/>
        <end position="1016"/>
    </location>
</feature>
<evidence type="ECO:0000256" key="2">
    <source>
        <dbReference type="ARBA" id="ARBA00012513"/>
    </source>
</evidence>
<keyword evidence="4" id="KW-0597">Phosphoprotein</keyword>
<proteinExistence type="inferred from homology"/>
<feature type="region of interest" description="Disordered" evidence="13">
    <location>
        <begin position="344"/>
        <end position="412"/>
    </location>
</feature>
<dbReference type="InterPro" id="IPR000719">
    <property type="entry name" value="Prot_kinase_dom"/>
</dbReference>
<feature type="compositionally biased region" description="Polar residues" evidence="13">
    <location>
        <begin position="781"/>
        <end position="808"/>
    </location>
</feature>
<feature type="compositionally biased region" description="Basic and acidic residues" evidence="13">
    <location>
        <begin position="465"/>
        <end position="518"/>
    </location>
</feature>
<dbReference type="PANTHER" id="PTHR46538:SF4">
    <property type="entry name" value="NON-SPECIFIC SERINE_THREONINE PROTEIN KINASE"/>
    <property type="match status" value="1"/>
</dbReference>
<feature type="compositionally biased region" description="Basic and acidic residues" evidence="13">
    <location>
        <begin position="650"/>
        <end position="698"/>
    </location>
</feature>
<dbReference type="Gene3D" id="3.30.200.20">
    <property type="entry name" value="Phosphorylase Kinase, domain 1"/>
    <property type="match status" value="1"/>
</dbReference>
<dbReference type="InterPro" id="IPR022165">
    <property type="entry name" value="PKK"/>
</dbReference>
<evidence type="ECO:0000313" key="17">
    <source>
        <dbReference type="Proteomes" id="UP000327468"/>
    </source>
</evidence>
<comment type="catalytic activity">
    <reaction evidence="9">
        <text>L-threonyl-[protein] + ATP = O-phospho-L-threonyl-[protein] + ADP + H(+)</text>
        <dbReference type="Rhea" id="RHEA:46608"/>
        <dbReference type="Rhea" id="RHEA-COMP:11060"/>
        <dbReference type="Rhea" id="RHEA-COMP:11605"/>
        <dbReference type="ChEBI" id="CHEBI:15378"/>
        <dbReference type="ChEBI" id="CHEBI:30013"/>
        <dbReference type="ChEBI" id="CHEBI:30616"/>
        <dbReference type="ChEBI" id="CHEBI:61977"/>
        <dbReference type="ChEBI" id="CHEBI:456216"/>
        <dbReference type="EC" id="2.7.11.1"/>
    </reaction>
</comment>
<keyword evidence="6 11" id="KW-0547">Nucleotide-binding</keyword>
<dbReference type="PROSITE" id="PS50011">
    <property type="entry name" value="PROTEIN_KINASE_DOM"/>
    <property type="match status" value="1"/>
</dbReference>
<keyword evidence="3" id="KW-0723">Serine/threonine-protein kinase</keyword>
<evidence type="ECO:0000256" key="13">
    <source>
        <dbReference type="SAM" id="MobiDB-lite"/>
    </source>
</evidence>
<comment type="similarity">
    <text evidence="1">Belongs to the protein kinase superfamily. STE Ser/Thr protein kinase family. STE20 subfamily.</text>
</comment>
<feature type="compositionally biased region" description="Basic and acidic residues" evidence="13">
    <location>
        <begin position="837"/>
        <end position="850"/>
    </location>
</feature>
<dbReference type="PROSITE" id="PS00107">
    <property type="entry name" value="PROTEIN_KINASE_ATP"/>
    <property type="match status" value="1"/>
</dbReference>
<dbReference type="GO" id="GO:0005524">
    <property type="term" value="F:ATP binding"/>
    <property type="evidence" value="ECO:0007669"/>
    <property type="project" value="UniProtKB-UniRule"/>
</dbReference>
<evidence type="ECO:0000259" key="14">
    <source>
        <dbReference type="PROSITE" id="PS50011"/>
    </source>
</evidence>
<feature type="coiled-coil region" evidence="12">
    <location>
        <begin position="1187"/>
        <end position="1276"/>
    </location>
</feature>
<evidence type="ECO:0000256" key="5">
    <source>
        <dbReference type="ARBA" id="ARBA00022679"/>
    </source>
</evidence>
<dbReference type="Proteomes" id="UP000327468">
    <property type="component" value="Chromosome 17"/>
</dbReference>
<dbReference type="PANTHER" id="PTHR46538">
    <property type="entry name" value="PROTEIN KINASE DOMAIN-CONTAINING PROTEIN"/>
    <property type="match status" value="1"/>
</dbReference>
<evidence type="ECO:0000256" key="9">
    <source>
        <dbReference type="ARBA" id="ARBA00047899"/>
    </source>
</evidence>
<name>A0A5N5LLS0_PANHP</name>
<dbReference type="InterPro" id="IPR051585">
    <property type="entry name" value="STE20_Ser/Thr_Kinases"/>
</dbReference>
<feature type="compositionally biased region" description="Acidic residues" evidence="13">
    <location>
        <begin position="764"/>
        <end position="773"/>
    </location>
</feature>
<evidence type="ECO:0000256" key="1">
    <source>
        <dbReference type="ARBA" id="ARBA00008874"/>
    </source>
</evidence>
<evidence type="ECO:0000256" key="3">
    <source>
        <dbReference type="ARBA" id="ARBA00022527"/>
    </source>
</evidence>
<dbReference type="SUPFAM" id="SSF56112">
    <property type="entry name" value="Protein kinase-like (PK-like)"/>
    <property type="match status" value="1"/>
</dbReference>
<dbReference type="InterPro" id="IPR008271">
    <property type="entry name" value="Ser/Thr_kinase_AS"/>
</dbReference>
<dbReference type="PROSITE" id="PS50151">
    <property type="entry name" value="UVR"/>
    <property type="match status" value="1"/>
</dbReference>
<evidence type="ECO:0000256" key="8">
    <source>
        <dbReference type="ARBA" id="ARBA00022840"/>
    </source>
</evidence>
<evidence type="ECO:0000256" key="4">
    <source>
        <dbReference type="ARBA" id="ARBA00022553"/>
    </source>
</evidence>
<dbReference type="EMBL" id="VFJC01000018">
    <property type="protein sequence ID" value="KAB5543725.1"/>
    <property type="molecule type" value="Genomic_DNA"/>
</dbReference>
<dbReference type="PROSITE" id="PS00108">
    <property type="entry name" value="PROTEIN_KINASE_ST"/>
    <property type="match status" value="1"/>
</dbReference>
<comment type="caution">
    <text evidence="16">The sequence shown here is derived from an EMBL/GenBank/DDBJ whole genome shotgun (WGS) entry which is preliminary data.</text>
</comment>
<dbReference type="Pfam" id="PF12474">
    <property type="entry name" value="PKK"/>
    <property type="match status" value="2"/>
</dbReference>
<feature type="compositionally biased region" description="Polar residues" evidence="13">
    <location>
        <begin position="851"/>
        <end position="873"/>
    </location>
</feature>
<gene>
    <name evidence="16" type="ORF">PHYPO_G00082890</name>
</gene>
<feature type="compositionally biased region" description="Polar residues" evidence="13">
    <location>
        <begin position="709"/>
        <end position="718"/>
    </location>
</feature>
<dbReference type="InterPro" id="IPR011009">
    <property type="entry name" value="Kinase-like_dom_sf"/>
</dbReference>
<feature type="compositionally biased region" description="Basic and acidic residues" evidence="13">
    <location>
        <begin position="720"/>
        <end position="752"/>
    </location>
</feature>
<dbReference type="Gene3D" id="1.10.510.10">
    <property type="entry name" value="Transferase(Phosphotransferase) domain 1"/>
    <property type="match status" value="1"/>
</dbReference>
<feature type="binding site" evidence="11">
    <location>
        <position position="63"/>
    </location>
    <ligand>
        <name>ATP</name>
        <dbReference type="ChEBI" id="CHEBI:30616"/>
    </ligand>
</feature>
<feature type="domain" description="Protein kinase" evidence="14">
    <location>
        <begin position="34"/>
        <end position="316"/>
    </location>
</feature>
<feature type="compositionally biased region" description="Polar residues" evidence="13">
    <location>
        <begin position="533"/>
        <end position="549"/>
    </location>
</feature>
<evidence type="ECO:0000313" key="16">
    <source>
        <dbReference type="EMBL" id="KAB5543725.1"/>
    </source>
</evidence>
<dbReference type="InterPro" id="IPR001943">
    <property type="entry name" value="UVR_dom"/>
</dbReference>
<evidence type="ECO:0000256" key="11">
    <source>
        <dbReference type="PROSITE-ProRule" id="PRU10141"/>
    </source>
</evidence>
<organism evidence="16 17">
    <name type="scientific">Pangasianodon hypophthalmus</name>
    <name type="common">Striped catfish</name>
    <name type="synonym">Helicophagus hypophthalmus</name>
    <dbReference type="NCBI Taxonomy" id="310915"/>
    <lineage>
        <taxon>Eukaryota</taxon>
        <taxon>Metazoa</taxon>
        <taxon>Chordata</taxon>
        <taxon>Craniata</taxon>
        <taxon>Vertebrata</taxon>
        <taxon>Euteleostomi</taxon>
        <taxon>Actinopterygii</taxon>
        <taxon>Neopterygii</taxon>
        <taxon>Teleostei</taxon>
        <taxon>Ostariophysi</taxon>
        <taxon>Siluriformes</taxon>
        <taxon>Pangasiidae</taxon>
        <taxon>Pangasianodon</taxon>
    </lineage>
</organism>
<dbReference type="InterPro" id="IPR017441">
    <property type="entry name" value="Protein_kinase_ATP_BS"/>
</dbReference>
<keyword evidence="5" id="KW-0808">Transferase</keyword>
<keyword evidence="8 11" id="KW-0067">ATP-binding</keyword>
<reference evidence="16 17" key="1">
    <citation type="submission" date="2019-06" db="EMBL/GenBank/DDBJ databases">
        <title>A chromosome-scale genome assembly of the striped catfish, Pangasianodon hypophthalmus.</title>
        <authorList>
            <person name="Wen M."/>
            <person name="Zahm M."/>
            <person name="Roques C."/>
            <person name="Cabau C."/>
            <person name="Klopp C."/>
            <person name="Donnadieu C."/>
            <person name="Jouanno E."/>
            <person name="Avarre J.-C."/>
            <person name="Campet M."/>
            <person name="Ha T.T.T."/>
            <person name="Dugue R."/>
            <person name="Lampietro C."/>
            <person name="Louis A."/>
            <person name="Herpin A."/>
            <person name="Echchiki A."/>
            <person name="Berthelot C."/>
            <person name="Parey E."/>
            <person name="Roest-Crollius H."/>
            <person name="Braasch I."/>
            <person name="Postlethwait J."/>
            <person name="Bobe J."/>
            <person name="Montfort J."/>
            <person name="Bouchez O."/>
            <person name="Begum T."/>
            <person name="Schartl M."/>
            <person name="Guiguen Y."/>
        </authorList>
    </citation>
    <scope>NUCLEOTIDE SEQUENCE [LARGE SCALE GENOMIC DNA]</scope>
    <source>
        <strain evidence="16 17">Indonesia</strain>
        <tissue evidence="16">Blood</tissue>
    </source>
</reference>
<dbReference type="Pfam" id="PF00069">
    <property type="entry name" value="Pkinase"/>
    <property type="match status" value="1"/>
</dbReference>